<organism evidence="3 4">
    <name type="scientific">Mycobacterium intermedium</name>
    <dbReference type="NCBI Taxonomy" id="28445"/>
    <lineage>
        <taxon>Bacteria</taxon>
        <taxon>Bacillati</taxon>
        <taxon>Actinomycetota</taxon>
        <taxon>Actinomycetes</taxon>
        <taxon>Mycobacteriales</taxon>
        <taxon>Mycobacteriaceae</taxon>
        <taxon>Mycobacterium</taxon>
        <taxon>Mycobacterium simiae complex</taxon>
    </lineage>
</organism>
<evidence type="ECO:0000313" key="4">
    <source>
        <dbReference type="Proteomes" id="UP000192739"/>
    </source>
</evidence>
<dbReference type="EMBL" id="MVHT01000003">
    <property type="protein sequence ID" value="ORB10342.1"/>
    <property type="molecule type" value="Genomic_DNA"/>
</dbReference>
<feature type="region of interest" description="Disordered" evidence="1">
    <location>
        <begin position="110"/>
        <end position="130"/>
    </location>
</feature>
<dbReference type="Pfam" id="PF00561">
    <property type="entry name" value="Abhydrolase_1"/>
    <property type="match status" value="1"/>
</dbReference>
<evidence type="ECO:0000259" key="2">
    <source>
        <dbReference type="Pfam" id="PF00561"/>
    </source>
</evidence>
<keyword evidence="4" id="KW-1185">Reference proteome</keyword>
<name>A0A1T3WCC7_MYCIE</name>
<dbReference type="SUPFAM" id="SSF53474">
    <property type="entry name" value="alpha/beta-Hydrolases"/>
    <property type="match status" value="1"/>
</dbReference>
<comment type="caution">
    <text evidence="3">The sequence shown here is derived from an EMBL/GenBank/DDBJ whole genome shotgun (WGS) entry which is preliminary data.</text>
</comment>
<feature type="domain" description="AB hydrolase-1" evidence="2">
    <location>
        <begin position="66"/>
        <end position="205"/>
    </location>
</feature>
<proteinExistence type="predicted"/>
<dbReference type="GO" id="GO:0003824">
    <property type="term" value="F:catalytic activity"/>
    <property type="evidence" value="ECO:0007669"/>
    <property type="project" value="UniProtKB-ARBA"/>
</dbReference>
<accession>A0A1T3WCC7</accession>
<evidence type="ECO:0000256" key="1">
    <source>
        <dbReference type="SAM" id="MobiDB-lite"/>
    </source>
</evidence>
<dbReference type="InterPro" id="IPR050266">
    <property type="entry name" value="AB_hydrolase_sf"/>
</dbReference>
<reference evidence="3 4" key="1">
    <citation type="submission" date="2017-02" db="EMBL/GenBank/DDBJ databases">
        <title>The new phylogeny of genus Mycobacterium.</title>
        <authorList>
            <person name="Tortoli E."/>
            <person name="Trovato A."/>
            <person name="Cirillo D.M."/>
        </authorList>
    </citation>
    <scope>NUCLEOTIDE SEQUENCE [LARGE SCALE GENOMIC DNA]</scope>
    <source>
        <strain evidence="3 4">DSM 44049</strain>
    </source>
</reference>
<dbReference type="GO" id="GO:0016020">
    <property type="term" value="C:membrane"/>
    <property type="evidence" value="ECO:0007669"/>
    <property type="project" value="TreeGrafter"/>
</dbReference>
<evidence type="ECO:0000313" key="3">
    <source>
        <dbReference type="EMBL" id="ORB10342.1"/>
    </source>
</evidence>
<dbReference type="PANTHER" id="PTHR43798:SF33">
    <property type="entry name" value="HYDROLASE, PUTATIVE (AFU_ORTHOLOGUE AFUA_2G14860)-RELATED"/>
    <property type="match status" value="1"/>
</dbReference>
<dbReference type="AlphaFoldDB" id="A0A1T3WCC7"/>
<sequence>MHNDAMRAACVSCRFLLAVIVVLALVGCGRDQPRGGHAAGAGDFAGPVDIGDGRHLYLECRGQGSPTILLESGYHDSSDPWVQSNASAPAVGPAVLAALADGHRVCAYDRPGTVRHSEPPSISDRSTPVTMPRTARDVVSDLHKLLGAAHVAGPYILVGHSLGGVFARLYAQTHPDDVRAILFVDAFSVDMPALMGSEWPTYKESLDTPSPQLKDTASFEMIDIEQSVGQVATAPALPPVPIMVLTKGDPFVPPSSVPPEKAEFSEKLEQAWLQGQSELVGLRPQTPQVVAAGSDHYVQIHQPDLVVAGVELLLRRIAGNR</sequence>
<protein>
    <recommendedName>
        <fullName evidence="2">AB hydrolase-1 domain-containing protein</fullName>
    </recommendedName>
</protein>
<dbReference type="PANTHER" id="PTHR43798">
    <property type="entry name" value="MONOACYLGLYCEROL LIPASE"/>
    <property type="match status" value="1"/>
</dbReference>
<dbReference type="InterPro" id="IPR029058">
    <property type="entry name" value="AB_hydrolase_fold"/>
</dbReference>
<dbReference type="Proteomes" id="UP000192739">
    <property type="component" value="Unassembled WGS sequence"/>
</dbReference>
<dbReference type="PROSITE" id="PS51257">
    <property type="entry name" value="PROKAR_LIPOPROTEIN"/>
    <property type="match status" value="1"/>
</dbReference>
<gene>
    <name evidence="3" type="ORF">BST27_01860</name>
</gene>
<dbReference type="Gene3D" id="3.40.50.1820">
    <property type="entry name" value="alpha/beta hydrolase"/>
    <property type="match status" value="1"/>
</dbReference>
<dbReference type="InterPro" id="IPR000073">
    <property type="entry name" value="AB_hydrolase_1"/>
</dbReference>